<dbReference type="EMBL" id="CP071090">
    <property type="protein sequence ID" value="QSQ27502.1"/>
    <property type="molecule type" value="Genomic_DNA"/>
</dbReference>
<proteinExistence type="predicted"/>
<protein>
    <recommendedName>
        <fullName evidence="4">Lipoprotein</fullName>
    </recommendedName>
</protein>
<reference evidence="2 3" key="1">
    <citation type="submission" date="2021-02" db="EMBL/GenBank/DDBJ databases">
        <title>De Novo genome assembly of isolated myxobacteria.</title>
        <authorList>
            <person name="Stevens D.C."/>
        </authorList>
    </citation>
    <scope>NUCLEOTIDE SEQUENCE [LARGE SCALE GENOMIC DNA]</scope>
    <source>
        <strain evidence="3">SCPEA02</strain>
    </source>
</reference>
<keyword evidence="1" id="KW-0732">Signal</keyword>
<dbReference type="RefSeq" id="WP_206729023.1">
    <property type="nucleotide sequence ID" value="NZ_CP071090.1"/>
</dbReference>
<keyword evidence="3" id="KW-1185">Reference proteome</keyword>
<dbReference type="PROSITE" id="PS51257">
    <property type="entry name" value="PROKAR_LIPOPROTEIN"/>
    <property type="match status" value="1"/>
</dbReference>
<evidence type="ECO:0008006" key="4">
    <source>
        <dbReference type="Google" id="ProtNLM"/>
    </source>
</evidence>
<feature type="chain" id="PRO_5046405324" description="Lipoprotein" evidence="1">
    <location>
        <begin position="27"/>
        <end position="188"/>
    </location>
</feature>
<evidence type="ECO:0000313" key="2">
    <source>
        <dbReference type="EMBL" id="QSQ27502.1"/>
    </source>
</evidence>
<dbReference type="Proteomes" id="UP000662747">
    <property type="component" value="Chromosome"/>
</dbReference>
<accession>A0ABX7PAN2</accession>
<evidence type="ECO:0000313" key="3">
    <source>
        <dbReference type="Proteomes" id="UP000662747"/>
    </source>
</evidence>
<sequence>MHRFARWGWGLVMVGAVMGCGGPASLAPTSTGAAQPGRDKVCTLIGCIPGATWKKTVDVPLSVLRASTLTACRNDVCASIDLAGFSEEVGPGGYPVRNFLQVPSNGIPAKDQPHVSIGVFPVPQQGFELSVSYDTPPRAVLENGDVYAITIQTRDGRKLVDERSSVMYRISQPNGPDCPPTCMYAVMP</sequence>
<gene>
    <name evidence="2" type="ORF">JY651_22445</name>
</gene>
<name>A0ABX7PAN2_9BACT</name>
<organism evidence="2 3">
    <name type="scientific">Pyxidicoccus parkwayensis</name>
    <dbReference type="NCBI Taxonomy" id="2813578"/>
    <lineage>
        <taxon>Bacteria</taxon>
        <taxon>Pseudomonadati</taxon>
        <taxon>Myxococcota</taxon>
        <taxon>Myxococcia</taxon>
        <taxon>Myxococcales</taxon>
        <taxon>Cystobacterineae</taxon>
        <taxon>Myxococcaceae</taxon>
        <taxon>Pyxidicoccus</taxon>
    </lineage>
</organism>
<feature type="signal peptide" evidence="1">
    <location>
        <begin position="1"/>
        <end position="26"/>
    </location>
</feature>
<evidence type="ECO:0000256" key="1">
    <source>
        <dbReference type="SAM" id="SignalP"/>
    </source>
</evidence>